<feature type="region of interest" description="Disordered" evidence="2">
    <location>
        <begin position="445"/>
        <end position="468"/>
    </location>
</feature>
<feature type="compositionally biased region" description="Pro residues" evidence="2">
    <location>
        <begin position="458"/>
        <end position="468"/>
    </location>
</feature>
<protein>
    <recommendedName>
        <fullName evidence="3">CRISPR type III-associated protein domain-containing protein</fullName>
    </recommendedName>
</protein>
<feature type="compositionally biased region" description="Low complexity" evidence="2">
    <location>
        <begin position="445"/>
        <end position="457"/>
    </location>
</feature>
<dbReference type="InterPro" id="IPR005537">
    <property type="entry name" value="RAMP_III_fam"/>
</dbReference>
<name>A0A832A462_9BACT</name>
<evidence type="ECO:0000256" key="1">
    <source>
        <dbReference type="ARBA" id="ARBA00023118"/>
    </source>
</evidence>
<dbReference type="EMBL" id="DSTK01000031">
    <property type="protein sequence ID" value="HFK97601.1"/>
    <property type="molecule type" value="Genomic_DNA"/>
</dbReference>
<reference evidence="4" key="1">
    <citation type="journal article" date="2020" name="mSystems">
        <title>Genome- and Community-Level Interaction Insights into Carbon Utilization and Element Cycling Functions of Hydrothermarchaeota in Hydrothermal Sediment.</title>
        <authorList>
            <person name="Zhou Z."/>
            <person name="Liu Y."/>
            <person name="Xu W."/>
            <person name="Pan J."/>
            <person name="Luo Z.H."/>
            <person name="Li M."/>
        </authorList>
    </citation>
    <scope>NUCLEOTIDE SEQUENCE [LARGE SCALE GENOMIC DNA]</scope>
    <source>
        <strain evidence="4">SpSt-456</strain>
    </source>
</reference>
<dbReference type="AlphaFoldDB" id="A0A832A462"/>
<evidence type="ECO:0000256" key="2">
    <source>
        <dbReference type="SAM" id="MobiDB-lite"/>
    </source>
</evidence>
<organism evidence="4">
    <name type="scientific">Desulfacinum infernum</name>
    <dbReference type="NCBI Taxonomy" id="35837"/>
    <lineage>
        <taxon>Bacteria</taxon>
        <taxon>Pseudomonadati</taxon>
        <taxon>Thermodesulfobacteriota</taxon>
        <taxon>Syntrophobacteria</taxon>
        <taxon>Syntrophobacterales</taxon>
        <taxon>Syntrophobacteraceae</taxon>
        <taxon>Desulfacinum</taxon>
    </lineage>
</organism>
<sequence length="570" mass="62597">MAPITVTAHCKTVTPMLAGGADPWSRFELRASEVKSALRFWWRAFRDFPDPQGMFREESKVFGGRIMNAHGQEQAVAAPFRLTVAIKGGIEYFKPGTGVQLGGDVTTQWGDGIRYIFYAILHHTGRIQSIHARTRGRKVAKEGYSFDLTFRFSDAVLMAEVLRALWLLTNLGGIGARTRRGAGCFRVLDFTPPLTTFQLDDVPEFHADHFENPSAFLEAGIQKIVNKWLGPSKTYTTEPLYTAFRPGVSEIHVLDDPTVGVGQGAVQAMDAVGCMMKKYRYINPWSEASAMHAALHGSTAPTTITELEKAQMGLPIIYNFRGPKDFGKPGKPTIFAGYTAQGVDVSGGTPDYGHEKNADRRASPLLISCHEWRDGRGYAVVCHFPAPLLPPGQKIWLKAKNVSSHHVCDPPTSYAYTDKLITGTSKSLDKGFRCLNPLWTRPGSGAPAAATGATSALPSPPASTPPSDPVARRLFYLQKAGHRQDGLVWHLAEICGPPIVQGPGKKWPCRLWVLKAGALQALPGKWFVRAKDVPSDESDRFCQGTAFLCTIQKDAKTPNLSDDVYNFRRL</sequence>
<feature type="domain" description="CRISPR type III-associated protein" evidence="3">
    <location>
        <begin position="10"/>
        <end position="186"/>
    </location>
</feature>
<dbReference type="Pfam" id="PF03787">
    <property type="entry name" value="RAMPs"/>
    <property type="match status" value="1"/>
</dbReference>
<gene>
    <name evidence="4" type="ORF">ENS06_09830</name>
</gene>
<evidence type="ECO:0000313" key="4">
    <source>
        <dbReference type="EMBL" id="HFK97601.1"/>
    </source>
</evidence>
<accession>A0A832A462</accession>
<evidence type="ECO:0000259" key="3">
    <source>
        <dbReference type="Pfam" id="PF03787"/>
    </source>
</evidence>
<proteinExistence type="predicted"/>
<keyword evidence="1" id="KW-0051">Antiviral defense</keyword>
<comment type="caution">
    <text evidence="4">The sequence shown here is derived from an EMBL/GenBank/DDBJ whole genome shotgun (WGS) entry which is preliminary data.</text>
</comment>
<dbReference type="GO" id="GO:0051607">
    <property type="term" value="P:defense response to virus"/>
    <property type="evidence" value="ECO:0007669"/>
    <property type="project" value="UniProtKB-KW"/>
</dbReference>